<feature type="domain" description="UvrD-like helicase C-terminal" evidence="14">
    <location>
        <begin position="285"/>
        <end position="567"/>
    </location>
</feature>
<evidence type="ECO:0000256" key="1">
    <source>
        <dbReference type="ARBA" id="ARBA00009922"/>
    </source>
</evidence>
<dbReference type="HAMAP" id="MF_01920">
    <property type="entry name" value="Helicase_Rep"/>
    <property type="match status" value="1"/>
</dbReference>
<dbReference type="PROSITE" id="PS51217">
    <property type="entry name" value="UVRD_HELICASE_CTER"/>
    <property type="match status" value="1"/>
</dbReference>
<protein>
    <recommendedName>
        <fullName evidence="11">ATP-dependent DNA helicase Rep</fullName>
        <ecNumber evidence="11">5.6.2.4</ecNumber>
    </recommendedName>
    <alternativeName>
        <fullName evidence="11">DNA 3'-5' helicase Rep</fullName>
    </alternativeName>
</protein>
<organism evidence="15 16">
    <name type="scientific">Derxia gummosa DSM 723</name>
    <dbReference type="NCBI Taxonomy" id="1121388"/>
    <lineage>
        <taxon>Bacteria</taxon>
        <taxon>Pseudomonadati</taxon>
        <taxon>Pseudomonadota</taxon>
        <taxon>Betaproteobacteria</taxon>
        <taxon>Burkholderiales</taxon>
        <taxon>Alcaligenaceae</taxon>
        <taxon>Derxia</taxon>
    </lineage>
</organism>
<evidence type="ECO:0000256" key="4">
    <source>
        <dbReference type="ARBA" id="ARBA00022801"/>
    </source>
</evidence>
<evidence type="ECO:0000256" key="7">
    <source>
        <dbReference type="ARBA" id="ARBA00023125"/>
    </source>
</evidence>
<evidence type="ECO:0000313" key="16">
    <source>
        <dbReference type="RefSeq" id="WP_028312043.1"/>
    </source>
</evidence>
<gene>
    <name evidence="11" type="primary">rep</name>
</gene>
<keyword evidence="5 11" id="KW-0347">Helicase</keyword>
<feature type="binding site" evidence="12">
    <location>
        <begin position="25"/>
        <end position="32"/>
    </location>
    <ligand>
        <name>ATP</name>
        <dbReference type="ChEBI" id="CHEBI:30616"/>
    </ligand>
</feature>
<dbReference type="GO" id="GO:0000725">
    <property type="term" value="P:recombinational repair"/>
    <property type="evidence" value="ECO:0007669"/>
    <property type="project" value="TreeGrafter"/>
</dbReference>
<dbReference type="Gene3D" id="1.10.486.10">
    <property type="entry name" value="PCRA, domain 4"/>
    <property type="match status" value="1"/>
</dbReference>
<sequence>MSSFPLNAPQQDAVNTIDRPCLVLAGAGSGKTRVITAKIAHLIGSGYEARQIAALTFTNKAASEMKERADGLLKTEGKSARGLVVSTFHSLGVRLLRAEGEHIGLKPSFSILDSSDAYGILQEALATTDKKQIKAVQNQISLWKNGLVDPDAANDAARSEEEIIAARAFRSYDATLRAYQAVDFDDLIRLPVRLFTEHHDRLVHWQGRLRYLLVDEYQDTNACQYALMKLLARRPGSAGAFTAVGDDDQSIYAWRGASIENITQLEKDWPQLKVIKLEQNYRSSQRILAAANSVISHNPKVYEKKLWSDHGLGDPISLKVYETDEDEAKEIALRLIGHKFERRATFRDYAVLYRSNHQARVIEQALRNEKIPYVLSGGQSFFERAEIKDLTSYLRLMANGDDDPAFIRAITTPKRGIGPTTLEALGAYAGERKVSMFEAAFLPGAHDRLGRKLDDIRDFGEFINRVTYRAERETGEEAVGALVLELLKAIEYEAWLYDQHDQRAAQNKWSNVLEFVEWIKKRAAEDEFHKPRTLIEVAQTVALISMMDNKDSEADAVRLSTLHASKGLEYPHVFLVGVEEGLLPHTRPDDAGEDEAEGVARIEEERRLMYVGITRAQRSLHVSLCRRRKRGRGKQSQAINCEPSRFINEMGLDAPQQQRKPEEKPDSRAMFANLKAMLGK</sequence>
<evidence type="ECO:0000256" key="12">
    <source>
        <dbReference type="PROSITE-ProRule" id="PRU00560"/>
    </source>
</evidence>
<evidence type="ECO:0000256" key="8">
    <source>
        <dbReference type="ARBA" id="ARBA00023235"/>
    </source>
</evidence>
<evidence type="ECO:0000256" key="3">
    <source>
        <dbReference type="ARBA" id="ARBA00022741"/>
    </source>
</evidence>
<dbReference type="InterPro" id="IPR005752">
    <property type="entry name" value="Helicase_Rep"/>
</dbReference>
<dbReference type="Pfam" id="PF00580">
    <property type="entry name" value="UvrD-helicase"/>
    <property type="match status" value="1"/>
</dbReference>
<dbReference type="InterPro" id="IPR000212">
    <property type="entry name" value="DNA_helicase_UvrD/REP"/>
</dbReference>
<dbReference type="GO" id="GO:0005524">
    <property type="term" value="F:ATP binding"/>
    <property type="evidence" value="ECO:0007669"/>
    <property type="project" value="UniProtKB-UniRule"/>
</dbReference>
<dbReference type="GO" id="GO:0043138">
    <property type="term" value="F:3'-5' DNA helicase activity"/>
    <property type="evidence" value="ECO:0007669"/>
    <property type="project" value="UniProtKB-UniRule"/>
</dbReference>
<comment type="catalytic activity">
    <reaction evidence="9 11">
        <text>Couples ATP hydrolysis with the unwinding of duplex DNA by translocating in the 3'-5' direction.</text>
        <dbReference type="EC" id="5.6.2.4"/>
    </reaction>
</comment>
<evidence type="ECO:0000256" key="10">
    <source>
        <dbReference type="ARBA" id="ARBA00048988"/>
    </source>
</evidence>
<dbReference type="InterPro" id="IPR027417">
    <property type="entry name" value="P-loop_NTPase"/>
</dbReference>
<evidence type="ECO:0000313" key="15">
    <source>
        <dbReference type="Proteomes" id="UP000675920"/>
    </source>
</evidence>
<evidence type="ECO:0000256" key="2">
    <source>
        <dbReference type="ARBA" id="ARBA00022705"/>
    </source>
</evidence>
<evidence type="ECO:0000259" key="13">
    <source>
        <dbReference type="PROSITE" id="PS51198"/>
    </source>
</evidence>
<comment type="subunit">
    <text evidence="11">Homodimer.</text>
</comment>
<comment type="function">
    <text evidence="11">Rep helicase is a single-stranded DNA-dependent ATPase involved in DNA replication; it can initiate unwinding at a nick in the DNA. It binds to the single-stranded DNA and acts in a progressive fashion along the DNA in the 3' to 5' direction.</text>
</comment>
<dbReference type="GO" id="GO:0003697">
    <property type="term" value="F:single-stranded DNA binding"/>
    <property type="evidence" value="ECO:0007669"/>
    <property type="project" value="UniProtKB-UniRule"/>
</dbReference>
<accession>A0A8B6X542</accession>
<dbReference type="PROSITE" id="PS51198">
    <property type="entry name" value="UVRD_HELICASE_ATP_BIND"/>
    <property type="match status" value="1"/>
</dbReference>
<comment type="similarity">
    <text evidence="1 11">Belongs to the helicase family. UvrD subfamily.</text>
</comment>
<dbReference type="RefSeq" id="WP_028312043.1">
    <property type="nucleotide sequence ID" value="NZ_AXWS01000014.1"/>
</dbReference>
<dbReference type="EC" id="5.6.2.4" evidence="11"/>
<proteinExistence type="inferred from homology"/>
<dbReference type="AlphaFoldDB" id="A0A8B6X542"/>
<evidence type="ECO:0000259" key="14">
    <source>
        <dbReference type="PROSITE" id="PS51217"/>
    </source>
</evidence>
<dbReference type="InterPro" id="IPR013986">
    <property type="entry name" value="DExx_box_DNA_helicase_dom_sf"/>
</dbReference>
<evidence type="ECO:0000256" key="11">
    <source>
        <dbReference type="HAMAP-Rule" id="MF_01920"/>
    </source>
</evidence>
<dbReference type="Gene3D" id="1.10.10.160">
    <property type="match status" value="1"/>
</dbReference>
<dbReference type="InterPro" id="IPR014016">
    <property type="entry name" value="UvrD-like_ATP-bd"/>
</dbReference>
<dbReference type="CDD" id="cd18807">
    <property type="entry name" value="SF1_C_UvrD"/>
    <property type="match status" value="1"/>
</dbReference>
<dbReference type="Proteomes" id="UP000675920">
    <property type="component" value="Unplaced"/>
</dbReference>
<dbReference type="OrthoDB" id="5905204at2"/>
<dbReference type="GO" id="GO:0005829">
    <property type="term" value="C:cytosol"/>
    <property type="evidence" value="ECO:0007669"/>
    <property type="project" value="TreeGrafter"/>
</dbReference>
<dbReference type="Pfam" id="PF13361">
    <property type="entry name" value="UvrD_C"/>
    <property type="match status" value="1"/>
</dbReference>
<dbReference type="InterPro" id="IPR014017">
    <property type="entry name" value="DNA_helicase_UvrD-like_C"/>
</dbReference>
<dbReference type="GO" id="GO:0006260">
    <property type="term" value="P:DNA replication"/>
    <property type="evidence" value="ECO:0007669"/>
    <property type="project" value="UniProtKB-UniRule"/>
</dbReference>
<keyword evidence="15" id="KW-1185">Reference proteome</keyword>
<feature type="binding site" evidence="11">
    <location>
        <position position="282"/>
    </location>
    <ligand>
        <name>ATP</name>
        <dbReference type="ChEBI" id="CHEBI:30616"/>
    </ligand>
</feature>
<keyword evidence="8 11" id="KW-0413">Isomerase</keyword>
<feature type="domain" description="UvrD-like helicase ATP-binding" evidence="13">
    <location>
        <begin position="4"/>
        <end position="284"/>
    </location>
</feature>
<dbReference type="Gene3D" id="3.40.50.300">
    <property type="entry name" value="P-loop containing nucleotide triphosphate hydrolases"/>
    <property type="match status" value="2"/>
</dbReference>
<keyword evidence="3 11" id="KW-0547">Nucleotide-binding</keyword>
<keyword evidence="2 11" id="KW-0235">DNA replication</keyword>
<keyword evidence="6 11" id="KW-0067">ATP-binding</keyword>
<dbReference type="PANTHER" id="PTHR11070">
    <property type="entry name" value="UVRD / RECB / PCRA DNA HELICASE FAMILY MEMBER"/>
    <property type="match status" value="1"/>
</dbReference>
<reference evidence="16" key="1">
    <citation type="journal article" date="1997" name="Cell">
        <title>Major domain swiveling revealed by the crystal structures of complexes of E. coli Rep helicase bound to single-stranded DNA and ADP.</title>
        <authorList>
            <person name="Korolev S."/>
            <person name="Hsieh J."/>
            <person name="Gauss G.H."/>
            <person name="Lohman T.M."/>
            <person name="Waksman G."/>
        </authorList>
    </citation>
    <scope>NUCLEOTIDE SEQUENCE</scope>
</reference>
<keyword evidence="7 11" id="KW-0238">DNA-binding</keyword>
<evidence type="ECO:0000256" key="9">
    <source>
        <dbReference type="ARBA" id="ARBA00034617"/>
    </source>
</evidence>
<comment type="catalytic activity">
    <reaction evidence="10 11">
        <text>ATP + H2O = ADP + phosphate + H(+)</text>
        <dbReference type="Rhea" id="RHEA:13065"/>
        <dbReference type="ChEBI" id="CHEBI:15377"/>
        <dbReference type="ChEBI" id="CHEBI:15378"/>
        <dbReference type="ChEBI" id="CHEBI:30616"/>
        <dbReference type="ChEBI" id="CHEBI:43474"/>
        <dbReference type="ChEBI" id="CHEBI:456216"/>
        <dbReference type="EC" id="5.6.2.4"/>
    </reaction>
</comment>
<evidence type="ECO:0000256" key="6">
    <source>
        <dbReference type="ARBA" id="ARBA00022840"/>
    </source>
</evidence>
<reference evidence="16" key="2">
    <citation type="submission" date="2025-08" db="UniProtKB">
        <authorList>
            <consortium name="RefSeq"/>
        </authorList>
    </citation>
    <scope>IDENTIFICATION</scope>
</reference>
<dbReference type="GO" id="GO:0016787">
    <property type="term" value="F:hydrolase activity"/>
    <property type="evidence" value="ECO:0007669"/>
    <property type="project" value="UniProtKB-UniRule"/>
</dbReference>
<keyword evidence="4 11" id="KW-0378">Hydrolase</keyword>
<dbReference type="PANTHER" id="PTHR11070:SF64">
    <property type="entry name" value="ATP-DEPENDENT DNA HELICASE REP"/>
    <property type="match status" value="1"/>
</dbReference>
<name>A0A8B6X542_9BURK</name>
<dbReference type="SUPFAM" id="SSF52540">
    <property type="entry name" value="P-loop containing nucleoside triphosphate hydrolases"/>
    <property type="match status" value="1"/>
</dbReference>
<evidence type="ECO:0000256" key="5">
    <source>
        <dbReference type="ARBA" id="ARBA00022806"/>
    </source>
</evidence>
<dbReference type="CDD" id="cd17932">
    <property type="entry name" value="DEXQc_UvrD"/>
    <property type="match status" value="1"/>
</dbReference>